<dbReference type="InterPro" id="IPR052787">
    <property type="entry name" value="MAVS"/>
</dbReference>
<evidence type="ECO:0000256" key="2">
    <source>
        <dbReference type="SAM" id="MobiDB-lite"/>
    </source>
</evidence>
<feature type="compositionally biased region" description="Basic and acidic residues" evidence="2">
    <location>
        <begin position="474"/>
        <end position="485"/>
    </location>
</feature>
<dbReference type="InterPro" id="IPR011010">
    <property type="entry name" value="DNA_brk_join_enz"/>
</dbReference>
<keyword evidence="4" id="KW-1185">Reference proteome</keyword>
<comment type="caution">
    <text evidence="3">The sequence shown here is derived from an EMBL/GenBank/DDBJ whole genome shotgun (WGS) entry which is preliminary data.</text>
</comment>
<sequence>MADGRFASLGQDDRDNIMENIETKNTKRQNTTAVKLFREYLTEKSKPIEFEQYTIEQMDDSLASFYLEMRNKEGKHYKKTTMQAYRQGINRHLQKCRDIDICNEEIFKKSCKSFKGMTKELKRLGLAAIEHHPSIEESDIEKMYSYFCKNLEDAQLLQYKVFVDIMLHFGRRGRENLSSLTRKHFAVKRGADDKLYVYKVIDEQTKNHQSDSELSSDGRMYEITDGERCPVKSFVKYIRRLNPKCVKLFQQARSYPKEGVYYDNIPLGHNRLGQFMNEISKMANLSHIYTNHSCRATTVHLLDEADIPSRHIMTVTGHKSETSLKTYSGKTCEKKKRHMSEILSSKTCGKKSCISNIDFLCLSQSTITVEANEGVENIPVELSDANFDLELLSNSQNETVMNDILPNNQLDEILTEIGNGPSNTNIMKPETLKTNQNFLNLPQPDMKMPFLNNCNNVTVNINYNVHPYVNNPAKRQDNSPRKDFHLQGSANDDIKRDSFQFVSGSLTGDQFNGRTKSSHQEPRLEFHTAQDALVRKTRFKRRRTTDPKNSLPGSSGLQISSSFNLGHKIYSTQNYSRLNFPKTCIRIFKYY</sequence>
<dbReference type="GO" id="GO:0006310">
    <property type="term" value="P:DNA recombination"/>
    <property type="evidence" value="ECO:0007669"/>
    <property type="project" value="UniProtKB-KW"/>
</dbReference>
<dbReference type="AlphaFoldDB" id="A0A8S3T4G0"/>
<reference evidence="3" key="1">
    <citation type="submission" date="2021-03" db="EMBL/GenBank/DDBJ databases">
        <authorList>
            <person name="Bekaert M."/>
        </authorList>
    </citation>
    <scope>NUCLEOTIDE SEQUENCE</scope>
</reference>
<organism evidence="3 4">
    <name type="scientific">Mytilus edulis</name>
    <name type="common">Blue mussel</name>
    <dbReference type="NCBI Taxonomy" id="6550"/>
    <lineage>
        <taxon>Eukaryota</taxon>
        <taxon>Metazoa</taxon>
        <taxon>Spiralia</taxon>
        <taxon>Lophotrochozoa</taxon>
        <taxon>Mollusca</taxon>
        <taxon>Bivalvia</taxon>
        <taxon>Autobranchia</taxon>
        <taxon>Pteriomorphia</taxon>
        <taxon>Mytilida</taxon>
        <taxon>Mytiloidea</taxon>
        <taxon>Mytilidae</taxon>
        <taxon>Mytilinae</taxon>
        <taxon>Mytilus</taxon>
    </lineage>
</organism>
<evidence type="ECO:0000256" key="1">
    <source>
        <dbReference type="ARBA" id="ARBA00023172"/>
    </source>
</evidence>
<dbReference type="PANTHER" id="PTHR21446">
    <property type="entry name" value="DUF3504 DOMAIN-CONTAINING PROTEIN"/>
    <property type="match status" value="1"/>
</dbReference>
<dbReference type="EMBL" id="CAJPWZ010001898">
    <property type="protein sequence ID" value="CAG2226372.1"/>
    <property type="molecule type" value="Genomic_DNA"/>
</dbReference>
<dbReference type="GO" id="GO:0015074">
    <property type="term" value="P:DNA integration"/>
    <property type="evidence" value="ECO:0007669"/>
    <property type="project" value="InterPro"/>
</dbReference>
<protein>
    <submittedName>
        <fullName evidence="3">Uncharacterized protein</fullName>
    </submittedName>
</protein>
<dbReference type="GO" id="GO:0003677">
    <property type="term" value="F:DNA binding"/>
    <property type="evidence" value="ECO:0007669"/>
    <property type="project" value="InterPro"/>
</dbReference>
<feature type="region of interest" description="Disordered" evidence="2">
    <location>
        <begin position="471"/>
        <end position="490"/>
    </location>
</feature>
<dbReference type="Proteomes" id="UP000683360">
    <property type="component" value="Unassembled WGS sequence"/>
</dbReference>
<feature type="compositionally biased region" description="Basic and acidic residues" evidence="2">
    <location>
        <begin position="518"/>
        <end position="528"/>
    </location>
</feature>
<name>A0A8S3T4G0_MYTED</name>
<dbReference type="OrthoDB" id="6092001at2759"/>
<accession>A0A8S3T4G0</accession>
<dbReference type="Gene3D" id="1.10.443.10">
    <property type="entry name" value="Intergrase catalytic core"/>
    <property type="match status" value="1"/>
</dbReference>
<dbReference type="SUPFAM" id="SSF56349">
    <property type="entry name" value="DNA breaking-rejoining enzymes"/>
    <property type="match status" value="1"/>
</dbReference>
<evidence type="ECO:0000313" key="3">
    <source>
        <dbReference type="EMBL" id="CAG2226372.1"/>
    </source>
</evidence>
<feature type="compositionally biased region" description="Polar residues" evidence="2">
    <location>
        <begin position="547"/>
        <end position="557"/>
    </location>
</feature>
<feature type="region of interest" description="Disordered" evidence="2">
    <location>
        <begin position="510"/>
        <end position="557"/>
    </location>
</feature>
<keyword evidence="1" id="KW-0233">DNA recombination</keyword>
<evidence type="ECO:0000313" key="4">
    <source>
        <dbReference type="Proteomes" id="UP000683360"/>
    </source>
</evidence>
<gene>
    <name evidence="3" type="ORF">MEDL_39456</name>
</gene>
<dbReference type="PANTHER" id="PTHR21446:SF12">
    <property type="entry name" value="POTASSIUM CHANNEL TETRAMERIZATION DOMAIN CONTAINING 1"/>
    <property type="match status" value="1"/>
</dbReference>
<dbReference type="InterPro" id="IPR013762">
    <property type="entry name" value="Integrase-like_cat_sf"/>
</dbReference>
<proteinExistence type="predicted"/>